<proteinExistence type="inferred from homology"/>
<dbReference type="SUPFAM" id="SSF49464">
    <property type="entry name" value="Carboxypeptidase regulatory domain-like"/>
    <property type="match status" value="1"/>
</dbReference>
<dbReference type="EMBL" id="WCSY01000027">
    <property type="protein sequence ID" value="KAB4306846.1"/>
    <property type="molecule type" value="Genomic_DNA"/>
</dbReference>
<feature type="domain" description="TonB-dependent receptor plug" evidence="11">
    <location>
        <begin position="135"/>
        <end position="243"/>
    </location>
</feature>
<reference evidence="15" key="4">
    <citation type="submission" date="2021-07" db="EMBL/GenBank/DDBJ databases">
        <title>Comparative genomics of Bacteroides fragilis group isolates reveals species-dependent resistance mechanisms and validates clinical tools for resistance prediction.</title>
        <authorList>
            <person name="Wallace M.J."/>
            <person name="Jean S."/>
            <person name="Wallace M.A."/>
            <person name="Carey-Ann B.D."/>
            <person name="Dantas G."/>
        </authorList>
    </citation>
    <scope>NUCLEOTIDE SEQUENCE</scope>
    <source>
        <strain evidence="15">BJH_160</strain>
    </source>
</reference>
<evidence type="ECO:0000313" key="17">
    <source>
        <dbReference type="EMBL" id="RHL55545.1"/>
    </source>
</evidence>
<evidence type="ECO:0000313" key="22">
    <source>
        <dbReference type="Proteomes" id="UP000436858"/>
    </source>
</evidence>
<keyword evidence="6 8" id="KW-0472">Membrane</keyword>
<dbReference type="InterPro" id="IPR023996">
    <property type="entry name" value="TonB-dep_OMP_SusC/RagA"/>
</dbReference>
<reference evidence="18 24" key="3">
    <citation type="submission" date="2021-06" db="EMBL/GenBank/DDBJ databases">
        <title>Interrogation of the integrated mobile genetic elements in gut-associated Bacteroides with a consensus prediction approach.</title>
        <authorList>
            <person name="Campbell D.E."/>
            <person name="Leigh J.R."/>
            <person name="Kim T."/>
            <person name="England W."/>
            <person name="Whitaker R.J."/>
            <person name="Degnan P.H."/>
        </authorList>
    </citation>
    <scope>NUCLEOTIDE SEQUENCE [LARGE SCALE GENOMIC DNA]</scope>
    <source>
        <strain evidence="18 24">WAL8669</strain>
    </source>
</reference>
<keyword evidence="5 9" id="KW-0798">TonB box</keyword>
<dbReference type="Proteomes" id="UP000283616">
    <property type="component" value="Unassembled WGS sequence"/>
</dbReference>
<evidence type="ECO:0000256" key="4">
    <source>
        <dbReference type="ARBA" id="ARBA00022692"/>
    </source>
</evidence>
<dbReference type="OMA" id="NWAAGDI"/>
<dbReference type="InterPro" id="IPR039426">
    <property type="entry name" value="TonB-dep_rcpt-like"/>
</dbReference>
<dbReference type="Proteomes" id="UP001156218">
    <property type="component" value="Chromosome"/>
</dbReference>
<organism evidence="14 22">
    <name type="scientific">Bacteroides thetaiotaomicron</name>
    <dbReference type="NCBI Taxonomy" id="818"/>
    <lineage>
        <taxon>Bacteria</taxon>
        <taxon>Pseudomonadati</taxon>
        <taxon>Bacteroidota</taxon>
        <taxon>Bacteroidia</taxon>
        <taxon>Bacteroidales</taxon>
        <taxon>Bacteroidaceae</taxon>
        <taxon>Bacteroides</taxon>
    </lineage>
</organism>
<keyword evidence="7 8" id="KW-0998">Cell outer membrane</keyword>
<evidence type="ECO:0000313" key="21">
    <source>
        <dbReference type="Proteomes" id="UP000436825"/>
    </source>
</evidence>
<dbReference type="NCBIfam" id="TIGR04056">
    <property type="entry name" value="OMP_RagA_SusC"/>
    <property type="match status" value="1"/>
</dbReference>
<keyword evidence="3 8" id="KW-1134">Transmembrane beta strand</keyword>
<reference evidence="19 20" key="1">
    <citation type="submission" date="2018-08" db="EMBL/GenBank/DDBJ databases">
        <title>A genome reference for cultivated species of the human gut microbiota.</title>
        <authorList>
            <person name="Zou Y."/>
            <person name="Xue W."/>
            <person name="Luo G."/>
        </authorList>
    </citation>
    <scope>NUCLEOTIDE SEQUENCE [LARGE SCALE GENOMIC DNA]</scope>
    <source>
        <strain evidence="17 19">AF37-12</strain>
        <strain evidence="16 20">AM30-26</strain>
    </source>
</reference>
<evidence type="ECO:0000313" key="20">
    <source>
        <dbReference type="Proteomes" id="UP000284785"/>
    </source>
</evidence>
<dbReference type="EMBL" id="WCRY01000010">
    <property type="protein sequence ID" value="KAB4482169.1"/>
    <property type="molecule type" value="Genomic_DNA"/>
</dbReference>
<dbReference type="EMBL" id="JAHYQA010000009">
    <property type="protein sequence ID" value="MCE9238712.1"/>
    <property type="molecule type" value="Genomic_DNA"/>
</dbReference>
<dbReference type="InterPro" id="IPR000531">
    <property type="entry name" value="Beta-barrel_TonB"/>
</dbReference>
<reference evidence="21 22" key="2">
    <citation type="journal article" date="2019" name="Nat. Med.">
        <title>A library of human gut bacterial isolates paired with longitudinal multiomics data enables mechanistic microbiome research.</title>
        <authorList>
            <person name="Poyet M."/>
            <person name="Groussin M."/>
            <person name="Gibbons S.M."/>
            <person name="Avila-Pacheco J."/>
            <person name="Jiang X."/>
            <person name="Kearney S.M."/>
            <person name="Perrotta A.R."/>
            <person name="Berdy B."/>
            <person name="Zhao S."/>
            <person name="Lieberman T.D."/>
            <person name="Swanson P.K."/>
            <person name="Smith M."/>
            <person name="Roesemann S."/>
            <person name="Alexander J.E."/>
            <person name="Rich S.A."/>
            <person name="Livny J."/>
            <person name="Vlamakis H."/>
            <person name="Clish C."/>
            <person name="Bullock K."/>
            <person name="Deik A."/>
            <person name="Scott J."/>
            <person name="Pierce K.A."/>
            <person name="Xavier R.J."/>
            <person name="Alm E.J."/>
        </authorList>
    </citation>
    <scope>NUCLEOTIDE SEQUENCE [LARGE SCALE GENOMIC DNA]</scope>
    <source>
        <strain evidence="13 21">BIOML-A160</strain>
        <strain evidence="14 22">BIOML-A162</strain>
        <strain evidence="12 23">BIOML-A188</strain>
    </source>
</reference>
<dbReference type="Proteomes" id="UP000440614">
    <property type="component" value="Unassembled WGS sequence"/>
</dbReference>
<dbReference type="EMBL" id="CP083680">
    <property type="protein sequence ID" value="UYU68620.1"/>
    <property type="molecule type" value="Genomic_DNA"/>
</dbReference>
<dbReference type="AlphaFoldDB" id="A0A173THT1"/>
<dbReference type="GO" id="GO:0009279">
    <property type="term" value="C:cell outer membrane"/>
    <property type="evidence" value="ECO:0007669"/>
    <property type="project" value="UniProtKB-SubCell"/>
</dbReference>
<evidence type="ECO:0000256" key="5">
    <source>
        <dbReference type="ARBA" id="ARBA00023077"/>
    </source>
</evidence>
<keyword evidence="4 8" id="KW-0812">Transmembrane</keyword>
<evidence type="ECO:0000256" key="2">
    <source>
        <dbReference type="ARBA" id="ARBA00022448"/>
    </source>
</evidence>
<evidence type="ECO:0000259" key="11">
    <source>
        <dbReference type="Pfam" id="PF07715"/>
    </source>
</evidence>
<dbReference type="EMBL" id="QSJP01000009">
    <property type="protein sequence ID" value="RHD88086.1"/>
    <property type="molecule type" value="Genomic_DNA"/>
</dbReference>
<sequence>MKTNRHSTLLKKAVHLITYNSSHKLICLLGYLLLCSMNTYAQNYVSGTVKDNNGEPLLGVSIKVKDGNIVSGTVTDFNGHYQVKADPSSTIEFSYIGFKTVQFTVGDRKMINVTLGVDDNLLDEVIVVGYGTQKKINLTGSVGVIDSKAFEAIPVSNAVQALQGQVPGLNIYSNQGGGLNQKQSINVRGVGTIGEGSTGSALVLIDGMEGDIYSINPQDIESISVLKDAAASSIYGSRAPFGVILVTTKKGKAGKAQVNYNNSFRVSSPINMPSSLDSYTFSLYYNDAAANSGWGPYNWVSEERINRIKDYMAGKITDSTIPVPNNPSLWADGYSQGNDNIDYYDYFFKDNVFAHEHNISVTGGTDKIQYYLSANYLGQDGELRIGDEYSNRYTASAKINAQLSKIVSVGFNTRFIRSDYVQPTHLNESFFAEIGRQCWPTKPLYDPNGILYDDHVLQMQNGGEKQERNTWLYQQLNITVEPIKGWRLIGDLSYRYNTQYSHWDYLTVHQTGVDGKTKGNTWNNDSQVHEGTYASDYFNVNLYTDYAKTFAKSHNMKVLFGFQAEQNNYKDIAAEKLGVIYPGKPTINTSTGMDSNNQKVAPNVAGGHNRWATAGFFGRLNYDYLEKYLLEVNLRYDGSSRFRSDSRWGFFPSASVGWNIAREKFFLPVSKVVNTFKVRASYGSLGNQNTSSLYPTYSTIGTGTGSWIIDGTLANIAWAPSLVSYNLSWEKIRTWNAGVDFGLFNNRLTGSFDYYIRKTDDMVGPSEKLPVVLGTAVPSSNNTNLKTFGWELELMWKDRLNNGLNYSARFTLADSRTKITRYSNPSGLIDGFYAGKYVGEIWGYETIGIAQSDQEMAEHIGRLINGGQSNLGQDWKAGDIMYKDLNEDGKIDAGSRTLQDHGDLKRIGNSTPRYNVGLELAADWKGFDIRMFWQGTLKRDYFQGSYYFWGANGRQGPWFSTALKGHDDYFRNDEASPLGTNLNSYYPRPLFNTDKNQQSQTKYLQDASYLRLKNLQIGYSLPHNIVQKMGMQHLRIFASGENLFTITSLIDFFDPESIEGGSWGHGNVYPLSRTFSFGLNVTF</sequence>
<evidence type="ECO:0000313" key="12">
    <source>
        <dbReference type="EMBL" id="KAB4306846.1"/>
    </source>
</evidence>
<gene>
    <name evidence="17" type="ORF">DW011_18130</name>
    <name evidence="16" type="ORF">DW780_11665</name>
    <name evidence="13" type="ORF">GAN75_11145</name>
    <name evidence="14" type="ORF">GAN91_11885</name>
    <name evidence="12" type="ORF">GAO51_22965</name>
    <name evidence="15" type="ORF">K0H07_16340</name>
    <name evidence="18" type="ORF">KQP68_10235</name>
</gene>
<protein>
    <submittedName>
        <fullName evidence="14">TonB-dependent receptor</fullName>
    </submittedName>
</protein>
<dbReference type="EMBL" id="QROV01000023">
    <property type="protein sequence ID" value="RHL55545.1"/>
    <property type="molecule type" value="Genomic_DNA"/>
</dbReference>
<evidence type="ECO:0000256" key="1">
    <source>
        <dbReference type="ARBA" id="ARBA00004571"/>
    </source>
</evidence>
<dbReference type="Proteomes" id="UP000436825">
    <property type="component" value="Unassembled WGS sequence"/>
</dbReference>
<evidence type="ECO:0000256" key="9">
    <source>
        <dbReference type="RuleBase" id="RU003357"/>
    </source>
</evidence>
<evidence type="ECO:0000313" key="19">
    <source>
        <dbReference type="Proteomes" id="UP000283616"/>
    </source>
</evidence>
<dbReference type="Pfam" id="PF07715">
    <property type="entry name" value="Plug"/>
    <property type="match status" value="1"/>
</dbReference>
<dbReference type="PROSITE" id="PS52016">
    <property type="entry name" value="TONB_DEPENDENT_REC_3"/>
    <property type="match status" value="1"/>
</dbReference>
<evidence type="ECO:0000259" key="10">
    <source>
        <dbReference type="Pfam" id="PF00593"/>
    </source>
</evidence>
<keyword evidence="14" id="KW-0675">Receptor</keyword>
<dbReference type="Pfam" id="PF13715">
    <property type="entry name" value="CarbopepD_reg_2"/>
    <property type="match status" value="1"/>
</dbReference>
<comment type="subcellular location">
    <subcellularLocation>
        <location evidence="1 8">Cell outer membrane</location>
        <topology evidence="1 8">Multi-pass membrane protein</topology>
    </subcellularLocation>
</comment>
<dbReference type="Proteomes" id="UP000436858">
    <property type="component" value="Unassembled WGS sequence"/>
</dbReference>
<evidence type="ECO:0000313" key="15">
    <source>
        <dbReference type="EMBL" id="MCE9238712.1"/>
    </source>
</evidence>
<evidence type="ECO:0000256" key="3">
    <source>
        <dbReference type="ARBA" id="ARBA00022452"/>
    </source>
</evidence>
<dbReference type="InterPro" id="IPR012910">
    <property type="entry name" value="Plug_dom"/>
</dbReference>
<dbReference type="FunFam" id="2.170.130.10:FF:000024">
    <property type="entry name" value="Outer membrane protein"/>
    <property type="match status" value="1"/>
</dbReference>
<dbReference type="DNASU" id="1072164"/>
<dbReference type="GeneID" id="60923986"/>
<dbReference type="InterPro" id="IPR037066">
    <property type="entry name" value="Plug_dom_sf"/>
</dbReference>
<dbReference type="SUPFAM" id="SSF56935">
    <property type="entry name" value="Porins"/>
    <property type="match status" value="1"/>
</dbReference>
<dbReference type="InterPro" id="IPR036942">
    <property type="entry name" value="Beta-barrel_TonB_sf"/>
</dbReference>
<name>A0A173THT1_BACT4</name>
<evidence type="ECO:0000313" key="14">
    <source>
        <dbReference type="EMBL" id="KAB4482169.1"/>
    </source>
</evidence>
<dbReference type="InterPro" id="IPR023997">
    <property type="entry name" value="TonB-dep_OMP_SusC/RagA_CS"/>
</dbReference>
<evidence type="ECO:0000313" key="16">
    <source>
        <dbReference type="EMBL" id="RHD88086.1"/>
    </source>
</evidence>
<accession>A0A173THT1</accession>
<evidence type="ECO:0000313" key="13">
    <source>
        <dbReference type="EMBL" id="KAB4456431.1"/>
    </source>
</evidence>
<dbReference type="InterPro" id="IPR008969">
    <property type="entry name" value="CarboxyPept-like_regulatory"/>
</dbReference>
<evidence type="ECO:0000313" key="23">
    <source>
        <dbReference type="Proteomes" id="UP000440614"/>
    </source>
</evidence>
<evidence type="ECO:0000313" key="24">
    <source>
        <dbReference type="Proteomes" id="UP001156218"/>
    </source>
</evidence>
<keyword evidence="2 8" id="KW-0813">Transport</keyword>
<comment type="similarity">
    <text evidence="8 9">Belongs to the TonB-dependent receptor family.</text>
</comment>
<dbReference type="Gene3D" id="2.170.130.10">
    <property type="entry name" value="TonB-dependent receptor, plug domain"/>
    <property type="match status" value="1"/>
</dbReference>
<dbReference type="NCBIfam" id="TIGR04057">
    <property type="entry name" value="SusC_RagA_signa"/>
    <property type="match status" value="1"/>
</dbReference>
<evidence type="ECO:0000256" key="7">
    <source>
        <dbReference type="ARBA" id="ARBA00023237"/>
    </source>
</evidence>
<dbReference type="Pfam" id="PF00593">
    <property type="entry name" value="TonB_dep_Rec_b-barrel"/>
    <property type="match status" value="1"/>
</dbReference>
<evidence type="ECO:0000256" key="6">
    <source>
        <dbReference type="ARBA" id="ARBA00023136"/>
    </source>
</evidence>
<dbReference type="RefSeq" id="WP_008761957.1">
    <property type="nucleotide sequence ID" value="NZ_AP022660.1"/>
</dbReference>
<evidence type="ECO:0000256" key="8">
    <source>
        <dbReference type="PROSITE-ProRule" id="PRU01360"/>
    </source>
</evidence>
<dbReference type="Gene3D" id="2.40.170.20">
    <property type="entry name" value="TonB-dependent receptor, beta-barrel domain"/>
    <property type="match status" value="1"/>
</dbReference>
<dbReference type="EMBL" id="WCRW01000006">
    <property type="protein sequence ID" value="KAB4456431.1"/>
    <property type="molecule type" value="Genomic_DNA"/>
</dbReference>
<dbReference type="Proteomes" id="UP000284785">
    <property type="component" value="Unassembled WGS sequence"/>
</dbReference>
<feature type="domain" description="TonB-dependent receptor-like beta-barrel" evidence="10">
    <location>
        <begin position="449"/>
        <end position="1043"/>
    </location>
</feature>
<dbReference type="Gene3D" id="2.60.40.1120">
    <property type="entry name" value="Carboxypeptidase-like, regulatory domain"/>
    <property type="match status" value="1"/>
</dbReference>
<dbReference type="Proteomes" id="UP001200544">
    <property type="component" value="Unassembled WGS sequence"/>
</dbReference>
<evidence type="ECO:0000313" key="18">
    <source>
        <dbReference type="EMBL" id="UYU68620.1"/>
    </source>
</evidence>